<evidence type="ECO:0000256" key="1">
    <source>
        <dbReference type="ARBA" id="ARBA00023268"/>
    </source>
</evidence>
<dbReference type="InterPro" id="IPR041577">
    <property type="entry name" value="RT_RNaseH_2"/>
</dbReference>
<dbReference type="Gene3D" id="3.30.70.270">
    <property type="match status" value="1"/>
</dbReference>
<keyword evidence="1" id="KW-0511">Multifunctional enzyme</keyword>
<dbReference type="SUPFAM" id="SSF56672">
    <property type="entry name" value="DNA/RNA polymerases"/>
    <property type="match status" value="1"/>
</dbReference>
<dbReference type="PANTHER" id="PTHR37984:SF5">
    <property type="entry name" value="PROTEIN NYNRIN-LIKE"/>
    <property type="match status" value="1"/>
</dbReference>
<dbReference type="GO" id="GO:0003824">
    <property type="term" value="F:catalytic activity"/>
    <property type="evidence" value="ECO:0007669"/>
    <property type="project" value="UniProtKB-KW"/>
</dbReference>
<gene>
    <name evidence="3" type="ORF">X801_02894</name>
</gene>
<organism evidence="3 4">
    <name type="scientific">Opisthorchis viverrini</name>
    <name type="common">Southeast Asian liver fluke</name>
    <dbReference type="NCBI Taxonomy" id="6198"/>
    <lineage>
        <taxon>Eukaryota</taxon>
        <taxon>Metazoa</taxon>
        <taxon>Spiralia</taxon>
        <taxon>Lophotrochozoa</taxon>
        <taxon>Platyhelminthes</taxon>
        <taxon>Trematoda</taxon>
        <taxon>Digenea</taxon>
        <taxon>Opisthorchiida</taxon>
        <taxon>Opisthorchiata</taxon>
        <taxon>Opisthorchiidae</taxon>
        <taxon>Opisthorchis</taxon>
    </lineage>
</organism>
<evidence type="ECO:0000313" key="3">
    <source>
        <dbReference type="EMBL" id="OON21218.1"/>
    </source>
</evidence>
<reference evidence="3 4" key="1">
    <citation type="submission" date="2015-03" db="EMBL/GenBank/DDBJ databases">
        <title>Draft genome of the nematode, Opisthorchis viverrini.</title>
        <authorList>
            <person name="Mitreva M."/>
        </authorList>
    </citation>
    <scope>NUCLEOTIDE SEQUENCE [LARGE SCALE GENOMIC DNA]</scope>
    <source>
        <strain evidence="3">Khon Kaen</strain>
    </source>
</reference>
<dbReference type="PANTHER" id="PTHR37984">
    <property type="entry name" value="PROTEIN CBG26694"/>
    <property type="match status" value="1"/>
</dbReference>
<protein>
    <recommendedName>
        <fullName evidence="2">Reverse transcriptase/retrotransposon-derived protein RNase H-like domain-containing protein</fullName>
    </recommendedName>
</protein>
<sequence length="191" mass="21839">MEEHLESLKLVLDRLKECGIRIKKEQCDFLVDHVDHWDFWISTGGLDPLAEKIRLILEAPQPRNKEELGCFFGMNHEQEKAFQRAKCALTNPLVFTHFDSTQFIALACGASPYGVGALLSQKDKPEILKPVAYASRSLSAFERNHAQVDKEALTTRFDSVFSTTLSEKRSTYLGTLSFFLEFSEKMKQYLK</sequence>
<dbReference type="Pfam" id="PF17919">
    <property type="entry name" value="RT_RNaseH_2"/>
    <property type="match status" value="1"/>
</dbReference>
<dbReference type="EMBL" id="KV892227">
    <property type="protein sequence ID" value="OON21218.1"/>
    <property type="molecule type" value="Genomic_DNA"/>
</dbReference>
<accession>A0A1S8X3E3</accession>
<dbReference type="Proteomes" id="UP000243686">
    <property type="component" value="Unassembled WGS sequence"/>
</dbReference>
<dbReference type="InterPro" id="IPR050951">
    <property type="entry name" value="Retrovirus_Pol_polyprotein"/>
</dbReference>
<feature type="domain" description="Reverse transcriptase/retrotransposon-derived protein RNase H-like" evidence="2">
    <location>
        <begin position="75"/>
        <end position="155"/>
    </location>
</feature>
<dbReference type="InterPro" id="IPR043502">
    <property type="entry name" value="DNA/RNA_pol_sf"/>
</dbReference>
<dbReference type="InterPro" id="IPR043128">
    <property type="entry name" value="Rev_trsase/Diguanyl_cyclase"/>
</dbReference>
<proteinExistence type="predicted"/>
<keyword evidence="4" id="KW-1185">Reference proteome</keyword>
<evidence type="ECO:0000313" key="4">
    <source>
        <dbReference type="Proteomes" id="UP000243686"/>
    </source>
</evidence>
<dbReference type="AlphaFoldDB" id="A0A1S8X3E3"/>
<evidence type="ECO:0000259" key="2">
    <source>
        <dbReference type="Pfam" id="PF17919"/>
    </source>
</evidence>
<name>A0A1S8X3E3_OPIVI</name>